<dbReference type="KEGG" id="cci:CC1G_05727"/>
<dbReference type="GO" id="GO:0005886">
    <property type="term" value="C:plasma membrane"/>
    <property type="evidence" value="ECO:0007669"/>
    <property type="project" value="TreeGrafter"/>
</dbReference>
<feature type="domain" description="Major facilitator superfamily (MFS) profile" evidence="6">
    <location>
        <begin position="48"/>
        <end position="472"/>
    </location>
</feature>
<evidence type="ECO:0000256" key="1">
    <source>
        <dbReference type="ARBA" id="ARBA00004141"/>
    </source>
</evidence>
<organism evidence="7 8">
    <name type="scientific">Coprinopsis cinerea (strain Okayama-7 / 130 / ATCC MYA-4618 / FGSC 9003)</name>
    <name type="common">Inky cap fungus</name>
    <name type="synonym">Hormographiella aspergillata</name>
    <dbReference type="NCBI Taxonomy" id="240176"/>
    <lineage>
        <taxon>Eukaryota</taxon>
        <taxon>Fungi</taxon>
        <taxon>Dikarya</taxon>
        <taxon>Basidiomycota</taxon>
        <taxon>Agaricomycotina</taxon>
        <taxon>Agaricomycetes</taxon>
        <taxon>Agaricomycetidae</taxon>
        <taxon>Agaricales</taxon>
        <taxon>Agaricineae</taxon>
        <taxon>Psathyrellaceae</taxon>
        <taxon>Coprinopsis</taxon>
    </lineage>
</organism>
<feature type="transmembrane region" description="Helical" evidence="5">
    <location>
        <begin position="380"/>
        <end position="407"/>
    </location>
</feature>
<dbReference type="OrthoDB" id="5376138at2759"/>
<dbReference type="OMA" id="MTWIACA"/>
<feature type="transmembrane region" description="Helical" evidence="5">
    <location>
        <begin position="355"/>
        <end position="374"/>
    </location>
</feature>
<protein>
    <submittedName>
        <fullName evidence="7">Drug transporter</fullName>
    </submittedName>
</protein>
<dbReference type="InterPro" id="IPR036259">
    <property type="entry name" value="MFS_trans_sf"/>
</dbReference>
<dbReference type="InterPro" id="IPR005829">
    <property type="entry name" value="Sugar_transporter_CS"/>
</dbReference>
<comment type="subcellular location">
    <subcellularLocation>
        <location evidence="1">Membrane</location>
        <topology evidence="1">Multi-pass membrane protein</topology>
    </subcellularLocation>
</comment>
<dbReference type="PANTHER" id="PTHR23502">
    <property type="entry name" value="MAJOR FACILITATOR SUPERFAMILY"/>
    <property type="match status" value="1"/>
</dbReference>
<gene>
    <name evidence="7" type="ORF">CC1G_05727</name>
</gene>
<dbReference type="SUPFAM" id="SSF103473">
    <property type="entry name" value="MFS general substrate transporter"/>
    <property type="match status" value="1"/>
</dbReference>
<sequence>MLDAAHEDSPTPDSRTATTVADSIIYVDFKDNDPRNPMNFSRKKKWFITLLACFSTIVSSTTSTSYNMGFPSMNRDLQASNFQATVGLAVYSVGFGVVPLFTAPFSEELGRRPLYLGSLVALLLFYIPIAMAKNIVLVQVARFLQGSVASTGAIMVGGTIADIWAPQDRTLPMALSTLMVIGGNGLGPVFGGWIEFNGRLGWRWIHWIQMILCGVCLLLIPLMGETRSNVILTKIARRTRKETGDARYRALAEVERQSLKSMIWISCTRPLRLLFTEPIVASFSLWIGFAWGVLFVLVASIAAVFRDLHRFHVGQVGTVFSAMVLGSFIGFAITVGIQNPLYLNNFKKRGVEARLYSACLAGVIFPIAMSIYGASCSSTIHWIGLLVGITLFSSAVYMIYASVFTYLADCYGPYASSALAGQSLFRNVLGTVFPLFTHQMYSALTYRWANLLFAGIALLLMPIPFVLFIYGPALRERSPFSKKIAVSPATLEQESKEQLEEKDGRN</sequence>
<dbReference type="HOGENOM" id="CLU_008455_0_4_1"/>
<feature type="transmembrane region" description="Helical" evidence="5">
    <location>
        <begin position="82"/>
        <end position="102"/>
    </location>
</feature>
<evidence type="ECO:0000313" key="8">
    <source>
        <dbReference type="Proteomes" id="UP000001861"/>
    </source>
</evidence>
<evidence type="ECO:0000313" key="7">
    <source>
        <dbReference type="EMBL" id="EAU90189.2"/>
    </source>
</evidence>
<dbReference type="GeneID" id="6008130"/>
<dbReference type="Proteomes" id="UP000001861">
    <property type="component" value="Unassembled WGS sequence"/>
</dbReference>
<name>A8NA00_COPC7</name>
<dbReference type="AlphaFoldDB" id="A8NA00"/>
<dbReference type="eggNOG" id="KOG0255">
    <property type="taxonomic scope" value="Eukaryota"/>
</dbReference>
<feature type="transmembrane region" description="Helical" evidence="5">
    <location>
        <begin position="317"/>
        <end position="343"/>
    </location>
</feature>
<dbReference type="GO" id="GO:0022857">
    <property type="term" value="F:transmembrane transporter activity"/>
    <property type="evidence" value="ECO:0007669"/>
    <property type="project" value="InterPro"/>
</dbReference>
<evidence type="ECO:0000256" key="2">
    <source>
        <dbReference type="ARBA" id="ARBA00022692"/>
    </source>
</evidence>
<feature type="transmembrane region" description="Helical" evidence="5">
    <location>
        <begin position="45"/>
        <end position="62"/>
    </location>
</feature>
<evidence type="ECO:0000256" key="4">
    <source>
        <dbReference type="ARBA" id="ARBA00023136"/>
    </source>
</evidence>
<feature type="transmembrane region" description="Helical" evidence="5">
    <location>
        <begin position="206"/>
        <end position="224"/>
    </location>
</feature>
<dbReference type="VEuPathDB" id="FungiDB:CC1G_05727"/>
<dbReference type="FunFam" id="1.20.1250.20:FF:000082">
    <property type="entry name" value="MFS multidrug transporter, putative"/>
    <property type="match status" value="1"/>
</dbReference>
<feature type="transmembrane region" description="Helical" evidence="5">
    <location>
        <begin position="448"/>
        <end position="473"/>
    </location>
</feature>
<dbReference type="PROSITE" id="PS00216">
    <property type="entry name" value="SUGAR_TRANSPORT_1"/>
    <property type="match status" value="1"/>
</dbReference>
<evidence type="ECO:0000259" key="6">
    <source>
        <dbReference type="PROSITE" id="PS50850"/>
    </source>
</evidence>
<keyword evidence="2 5" id="KW-0812">Transmembrane</keyword>
<feature type="transmembrane region" description="Helical" evidence="5">
    <location>
        <begin position="279"/>
        <end position="305"/>
    </location>
</feature>
<dbReference type="Gene3D" id="1.20.1250.20">
    <property type="entry name" value="MFS general substrate transporter like domains"/>
    <property type="match status" value="1"/>
</dbReference>
<dbReference type="GO" id="GO:0042908">
    <property type="term" value="P:xenobiotic transport"/>
    <property type="evidence" value="ECO:0007669"/>
    <property type="project" value="UniProtKB-ARBA"/>
</dbReference>
<comment type="caution">
    <text evidence="7">The sequence shown here is derived from an EMBL/GenBank/DDBJ whole genome shotgun (WGS) entry which is preliminary data.</text>
</comment>
<dbReference type="EMBL" id="AACS02000007">
    <property type="protein sequence ID" value="EAU90189.2"/>
    <property type="molecule type" value="Genomic_DNA"/>
</dbReference>
<feature type="transmembrane region" description="Helical" evidence="5">
    <location>
        <begin position="171"/>
        <end position="194"/>
    </location>
</feature>
<evidence type="ECO:0000256" key="3">
    <source>
        <dbReference type="ARBA" id="ARBA00022989"/>
    </source>
</evidence>
<dbReference type="Pfam" id="PF07690">
    <property type="entry name" value="MFS_1"/>
    <property type="match status" value="1"/>
</dbReference>
<dbReference type="InterPro" id="IPR011701">
    <property type="entry name" value="MFS"/>
</dbReference>
<keyword evidence="8" id="KW-1185">Reference proteome</keyword>
<dbReference type="InParanoid" id="A8NA00"/>
<dbReference type="PANTHER" id="PTHR23502:SF134">
    <property type="entry name" value="MAJOR FACILITATOR SUPERFAMILY (MFS) PROFILE DOMAIN-CONTAINING PROTEIN-RELATED"/>
    <property type="match status" value="1"/>
</dbReference>
<keyword evidence="4 5" id="KW-0472">Membrane</keyword>
<proteinExistence type="predicted"/>
<dbReference type="InterPro" id="IPR020846">
    <property type="entry name" value="MFS_dom"/>
</dbReference>
<feature type="transmembrane region" description="Helical" evidence="5">
    <location>
        <begin position="143"/>
        <end position="164"/>
    </location>
</feature>
<keyword evidence="3 5" id="KW-1133">Transmembrane helix</keyword>
<evidence type="ECO:0000256" key="5">
    <source>
        <dbReference type="SAM" id="Phobius"/>
    </source>
</evidence>
<dbReference type="PROSITE" id="PS50850">
    <property type="entry name" value="MFS"/>
    <property type="match status" value="1"/>
</dbReference>
<feature type="transmembrane region" description="Helical" evidence="5">
    <location>
        <begin position="414"/>
        <end position="436"/>
    </location>
</feature>
<dbReference type="GO" id="GO:0140115">
    <property type="term" value="P:export across plasma membrane"/>
    <property type="evidence" value="ECO:0007669"/>
    <property type="project" value="UniProtKB-ARBA"/>
</dbReference>
<reference evidence="7 8" key="1">
    <citation type="journal article" date="2010" name="Proc. Natl. Acad. Sci. U.S.A.">
        <title>Insights into evolution of multicellular fungi from the assembled chromosomes of the mushroom Coprinopsis cinerea (Coprinus cinereus).</title>
        <authorList>
            <person name="Stajich J.E."/>
            <person name="Wilke S.K."/>
            <person name="Ahren D."/>
            <person name="Au C.H."/>
            <person name="Birren B.W."/>
            <person name="Borodovsky M."/>
            <person name="Burns C."/>
            <person name="Canback B."/>
            <person name="Casselton L.A."/>
            <person name="Cheng C.K."/>
            <person name="Deng J."/>
            <person name="Dietrich F.S."/>
            <person name="Fargo D.C."/>
            <person name="Farman M.L."/>
            <person name="Gathman A.C."/>
            <person name="Goldberg J."/>
            <person name="Guigo R."/>
            <person name="Hoegger P.J."/>
            <person name="Hooker J.B."/>
            <person name="Huggins A."/>
            <person name="James T.Y."/>
            <person name="Kamada T."/>
            <person name="Kilaru S."/>
            <person name="Kodira C."/>
            <person name="Kues U."/>
            <person name="Kupfer D."/>
            <person name="Kwan H.S."/>
            <person name="Lomsadze A."/>
            <person name="Li W."/>
            <person name="Lilly W.W."/>
            <person name="Ma L.J."/>
            <person name="Mackey A.J."/>
            <person name="Manning G."/>
            <person name="Martin F."/>
            <person name="Muraguchi H."/>
            <person name="Natvig D.O."/>
            <person name="Palmerini H."/>
            <person name="Ramesh M.A."/>
            <person name="Rehmeyer C.J."/>
            <person name="Roe B.A."/>
            <person name="Shenoy N."/>
            <person name="Stanke M."/>
            <person name="Ter-Hovhannisyan V."/>
            <person name="Tunlid A."/>
            <person name="Velagapudi R."/>
            <person name="Vision T.J."/>
            <person name="Zeng Q."/>
            <person name="Zolan M.E."/>
            <person name="Pukkila P.J."/>
        </authorList>
    </citation>
    <scope>NUCLEOTIDE SEQUENCE [LARGE SCALE GENOMIC DNA]</scope>
    <source>
        <strain evidence="8">Okayama-7 / 130 / ATCC MYA-4618 / FGSC 9003</strain>
    </source>
</reference>
<dbReference type="RefSeq" id="XP_001831656.2">
    <property type="nucleotide sequence ID" value="XM_001831604.2"/>
</dbReference>
<feature type="transmembrane region" description="Helical" evidence="5">
    <location>
        <begin position="114"/>
        <end position="131"/>
    </location>
</feature>
<accession>A8NA00</accession>